<organism evidence="1 2">
    <name type="scientific">Vigna unguiculata</name>
    <name type="common">Cowpea</name>
    <dbReference type="NCBI Taxonomy" id="3917"/>
    <lineage>
        <taxon>Eukaryota</taxon>
        <taxon>Viridiplantae</taxon>
        <taxon>Streptophyta</taxon>
        <taxon>Embryophyta</taxon>
        <taxon>Tracheophyta</taxon>
        <taxon>Spermatophyta</taxon>
        <taxon>Magnoliopsida</taxon>
        <taxon>eudicotyledons</taxon>
        <taxon>Gunneridae</taxon>
        <taxon>Pentapetalae</taxon>
        <taxon>rosids</taxon>
        <taxon>fabids</taxon>
        <taxon>Fabales</taxon>
        <taxon>Fabaceae</taxon>
        <taxon>Papilionoideae</taxon>
        <taxon>50 kb inversion clade</taxon>
        <taxon>NPAAA clade</taxon>
        <taxon>indigoferoid/millettioid clade</taxon>
        <taxon>Phaseoleae</taxon>
        <taxon>Vigna</taxon>
    </lineage>
</organism>
<accession>A0A4D6LVA1</accession>
<proteinExistence type="predicted"/>
<keyword evidence="2" id="KW-1185">Reference proteome</keyword>
<sequence length="92" mass="9985">MGLKVYLPTIEPLGPGSSFGIKTPEVELLKLLETTILCDIDISLDEVVLPSLENMEPNALVKEMLEFNSKALMGQHVVEGTKRGRESQSGAS</sequence>
<evidence type="ECO:0000313" key="1">
    <source>
        <dbReference type="EMBL" id="QCD92862.1"/>
    </source>
</evidence>
<gene>
    <name evidence="1" type="ORF">DEO72_LG5g931</name>
</gene>
<dbReference type="EMBL" id="CP039349">
    <property type="protein sequence ID" value="QCD92862.1"/>
    <property type="molecule type" value="Genomic_DNA"/>
</dbReference>
<evidence type="ECO:0000313" key="2">
    <source>
        <dbReference type="Proteomes" id="UP000501690"/>
    </source>
</evidence>
<dbReference type="Proteomes" id="UP000501690">
    <property type="component" value="Linkage Group LG5"/>
</dbReference>
<name>A0A4D6LVA1_VIGUN</name>
<reference evidence="1 2" key="1">
    <citation type="submission" date="2019-04" db="EMBL/GenBank/DDBJ databases">
        <title>An improved genome assembly and genetic linkage map for asparagus bean, Vigna unguiculata ssp. sesquipedialis.</title>
        <authorList>
            <person name="Xia Q."/>
            <person name="Zhang R."/>
            <person name="Dong Y."/>
        </authorList>
    </citation>
    <scope>NUCLEOTIDE SEQUENCE [LARGE SCALE GENOMIC DNA]</scope>
    <source>
        <tissue evidence="1">Leaf</tissue>
    </source>
</reference>
<dbReference type="AlphaFoldDB" id="A0A4D6LVA1"/>
<protein>
    <submittedName>
        <fullName evidence="1">Uncharacterized protein</fullName>
    </submittedName>
</protein>